<evidence type="ECO:0000256" key="4">
    <source>
        <dbReference type="ARBA" id="ARBA00022692"/>
    </source>
</evidence>
<reference evidence="9 10" key="1">
    <citation type="journal article" date="2023" name="Virus Evol.">
        <title>Computational host range prediction-The good, the bad, and the ugly.</title>
        <authorList>
            <person name="Howell A.A."/>
            <person name="Versoza C.J."/>
            <person name="Pfeifer S.P."/>
        </authorList>
    </citation>
    <scope>NUCLEOTIDE SEQUENCE [LARGE SCALE GENOMIC DNA]</scope>
    <source>
        <strain evidence="9 10">1610/1b</strain>
    </source>
</reference>
<dbReference type="Pfam" id="PF09594">
    <property type="entry name" value="GT87"/>
    <property type="match status" value="1"/>
</dbReference>
<comment type="subcellular location">
    <subcellularLocation>
        <location evidence="1">Cell membrane</location>
        <topology evidence="1">Multi-pass membrane protein</topology>
    </subcellularLocation>
</comment>
<feature type="transmembrane region" description="Helical" evidence="8">
    <location>
        <begin position="400"/>
        <end position="421"/>
    </location>
</feature>
<evidence type="ECO:0000256" key="3">
    <source>
        <dbReference type="ARBA" id="ARBA00022679"/>
    </source>
</evidence>
<evidence type="ECO:0000256" key="5">
    <source>
        <dbReference type="ARBA" id="ARBA00022989"/>
    </source>
</evidence>
<dbReference type="InterPro" id="IPR018584">
    <property type="entry name" value="GT87"/>
</dbReference>
<evidence type="ECO:0000256" key="2">
    <source>
        <dbReference type="ARBA" id="ARBA00022475"/>
    </source>
</evidence>
<protein>
    <submittedName>
        <fullName evidence="9">Glycosyltransferase 87 family protein</fullName>
    </submittedName>
</protein>
<feature type="transmembrane region" description="Helical" evidence="8">
    <location>
        <begin position="319"/>
        <end position="337"/>
    </location>
</feature>
<gene>
    <name evidence="9" type="ORF">RVF87_19200</name>
</gene>
<feature type="transmembrane region" description="Helical" evidence="8">
    <location>
        <begin position="205"/>
        <end position="224"/>
    </location>
</feature>
<dbReference type="RefSeq" id="WP_244885369.1">
    <property type="nucleotide sequence ID" value="NZ_CP136137.1"/>
</dbReference>
<keyword evidence="6 8" id="KW-0472">Membrane</keyword>
<feature type="transmembrane region" description="Helical" evidence="8">
    <location>
        <begin position="100"/>
        <end position="121"/>
    </location>
</feature>
<organism evidence="9 10">
    <name type="scientific">Gordonia hydrophobica</name>
    <dbReference type="NCBI Taxonomy" id="40516"/>
    <lineage>
        <taxon>Bacteria</taxon>
        <taxon>Bacillati</taxon>
        <taxon>Actinomycetota</taxon>
        <taxon>Actinomycetes</taxon>
        <taxon>Mycobacteriales</taxon>
        <taxon>Gordoniaceae</taxon>
        <taxon>Gordonia</taxon>
    </lineage>
</organism>
<feature type="transmembrane region" description="Helical" evidence="8">
    <location>
        <begin position="12"/>
        <end position="32"/>
    </location>
</feature>
<feature type="transmembrane region" description="Helical" evidence="8">
    <location>
        <begin position="174"/>
        <end position="198"/>
    </location>
</feature>
<feature type="transmembrane region" description="Helical" evidence="8">
    <location>
        <begin position="270"/>
        <end position="290"/>
    </location>
</feature>
<accession>A0ABZ2U0K5</accession>
<dbReference type="EMBL" id="CP136137">
    <property type="protein sequence ID" value="WYY07118.1"/>
    <property type="molecule type" value="Genomic_DNA"/>
</dbReference>
<keyword evidence="4 8" id="KW-0812">Transmembrane</keyword>
<feature type="transmembrane region" description="Helical" evidence="8">
    <location>
        <begin position="127"/>
        <end position="143"/>
    </location>
</feature>
<evidence type="ECO:0000256" key="1">
    <source>
        <dbReference type="ARBA" id="ARBA00004651"/>
    </source>
</evidence>
<evidence type="ECO:0000256" key="6">
    <source>
        <dbReference type="ARBA" id="ARBA00023136"/>
    </source>
</evidence>
<evidence type="ECO:0000313" key="10">
    <source>
        <dbReference type="Proteomes" id="UP001479933"/>
    </source>
</evidence>
<name>A0ABZ2U0K5_9ACTN</name>
<keyword evidence="5 8" id="KW-1133">Transmembrane helix</keyword>
<evidence type="ECO:0000256" key="8">
    <source>
        <dbReference type="SAM" id="Phobius"/>
    </source>
</evidence>
<evidence type="ECO:0000256" key="7">
    <source>
        <dbReference type="ARBA" id="ARBA00024033"/>
    </source>
</evidence>
<evidence type="ECO:0000313" key="9">
    <source>
        <dbReference type="EMBL" id="WYY07118.1"/>
    </source>
</evidence>
<sequence>MKFSRASNRSVTWPMVALAAVGALLILAWQIWVVPLNHPTYGLFNMGIDTRVYRGGALAVWDGRPLYDLPVYKVWQFTYTPFAAVVLVPLVWVPEHTALFLWNVGNVACLLALIAVSLRALRFRIDGRFVAFTALFGFAVIGLEPVHTTFWNGQINLVLALLVIGDQLRRSDRLRGVGIGLASGIKLTPIFFAAYLVITKQWRAAITAVAVFAATIVLGLVVLGDEAWRFWTTSLTETGRIGPLDHPANQSLNGFFARLPAMGLGHAPSWLWIPTGLVVGLLGLWAALAAHRAGRELLALTVTGMTSCAVSPFSWGHHWVWVVPLLLVAVIHCFETTDRRRPLTWLWWLAPAAVIGLTFTWWHRVVTVTPHGVERLKITFGVFRFVRSPSGPEWELPVRLVGSGAYVLLLLLTIAVTLWVCDGRSAIRFNANRTLPDSAQ</sequence>
<dbReference type="Proteomes" id="UP001479933">
    <property type="component" value="Chromosome"/>
</dbReference>
<comment type="similarity">
    <text evidence="7">Belongs to the glycosyltransferase 87 family.</text>
</comment>
<feature type="transmembrane region" description="Helical" evidence="8">
    <location>
        <begin position="74"/>
        <end position="93"/>
    </location>
</feature>
<proteinExistence type="inferred from homology"/>
<keyword evidence="2" id="KW-1003">Cell membrane</keyword>
<keyword evidence="3" id="KW-0808">Transferase</keyword>
<feature type="transmembrane region" description="Helical" evidence="8">
    <location>
        <begin position="344"/>
        <end position="362"/>
    </location>
</feature>
<keyword evidence="10" id="KW-1185">Reference proteome</keyword>